<name>A0A7W5B970_9BURK</name>
<dbReference type="Pfam" id="PF08861">
    <property type="entry name" value="DUF1828"/>
    <property type="match status" value="1"/>
</dbReference>
<dbReference type="InterPro" id="IPR014960">
    <property type="entry name" value="DUF1828"/>
</dbReference>
<sequence>MTTMICSKLGEVIGMSCQSLNDDGSIAMIDTPFQFWGGGQIPVFVERDGASLRFFDDGGVILHLLGRGMQLDNHRKTRFLKGLTEPHGVLLNKLGELEIKVAEDQAAAAFASYISSMLAIVRWEREQEGVAKDISLLLDEVALCLRAWKQNARFEEQPSYTGISGHVYKLDFKLDDDAVVAIAPHPTTLNAAAKKLLDIRGSEENANLRIIVVIDDRRDAEAARREGRIFDAVGNVLMMSRLERNAGLAREKSQ</sequence>
<protein>
    <recommendedName>
        <fullName evidence="1">DUF1828 domain-containing protein</fullName>
    </recommendedName>
</protein>
<feature type="domain" description="DUF1828" evidence="1">
    <location>
        <begin position="31"/>
        <end position="120"/>
    </location>
</feature>
<evidence type="ECO:0000313" key="2">
    <source>
        <dbReference type="EMBL" id="MBB3118846.1"/>
    </source>
</evidence>
<reference evidence="2 3" key="1">
    <citation type="submission" date="2020-08" db="EMBL/GenBank/DDBJ databases">
        <title>Genomic Encyclopedia of Type Strains, Phase III (KMG-III): the genomes of soil and plant-associated and newly described type strains.</title>
        <authorList>
            <person name="Whitman W."/>
        </authorList>
    </citation>
    <scope>NUCLEOTIDE SEQUENCE [LARGE SCALE GENOMIC DNA]</scope>
    <source>
        <strain evidence="2 3">CECT 8897</strain>
    </source>
</reference>
<comment type="caution">
    <text evidence="2">The sequence shown here is derived from an EMBL/GenBank/DDBJ whole genome shotgun (WGS) entry which is preliminary data.</text>
</comment>
<dbReference type="AlphaFoldDB" id="A0A7W5B970"/>
<accession>A0A7W5B970</accession>
<dbReference type="Proteomes" id="UP000541535">
    <property type="component" value="Unassembled WGS sequence"/>
</dbReference>
<organism evidence="2 3">
    <name type="scientific">Pseudoduganella violacea</name>
    <dbReference type="NCBI Taxonomy" id="1715466"/>
    <lineage>
        <taxon>Bacteria</taxon>
        <taxon>Pseudomonadati</taxon>
        <taxon>Pseudomonadota</taxon>
        <taxon>Betaproteobacteria</taxon>
        <taxon>Burkholderiales</taxon>
        <taxon>Oxalobacteraceae</taxon>
        <taxon>Telluria group</taxon>
        <taxon>Pseudoduganella</taxon>
    </lineage>
</organism>
<dbReference type="EMBL" id="JACHXD010000004">
    <property type="protein sequence ID" value="MBB3118846.1"/>
    <property type="molecule type" value="Genomic_DNA"/>
</dbReference>
<evidence type="ECO:0000259" key="1">
    <source>
        <dbReference type="Pfam" id="PF08861"/>
    </source>
</evidence>
<evidence type="ECO:0000313" key="3">
    <source>
        <dbReference type="Proteomes" id="UP000541535"/>
    </source>
</evidence>
<gene>
    <name evidence="2" type="ORF">FHS03_001891</name>
</gene>
<keyword evidence="3" id="KW-1185">Reference proteome</keyword>
<proteinExistence type="predicted"/>